<dbReference type="Gene3D" id="1.10.287.70">
    <property type="match status" value="1"/>
</dbReference>
<dbReference type="HOGENOM" id="CLU_1772794_0_0_1"/>
<dbReference type="InterPro" id="IPR015449">
    <property type="entry name" value="K_chnl_Ca-activ_SK"/>
</dbReference>
<evidence type="ECO:0000313" key="2">
    <source>
        <dbReference type="EnsemblMetazoa" id="RPRC005277-PA"/>
    </source>
</evidence>
<proteinExistence type="predicted"/>
<dbReference type="Proteomes" id="UP000015103">
    <property type="component" value="Unassembled WGS sequence"/>
</dbReference>
<dbReference type="Pfam" id="PF07885">
    <property type="entry name" value="Ion_trans_2"/>
    <property type="match status" value="1"/>
</dbReference>
<dbReference type="GO" id="GO:0016020">
    <property type="term" value="C:membrane"/>
    <property type="evidence" value="ECO:0007669"/>
    <property type="project" value="InterPro"/>
</dbReference>
<dbReference type="VEuPathDB" id="VectorBase:RPRC005277"/>
<dbReference type="GO" id="GO:0005516">
    <property type="term" value="F:calmodulin binding"/>
    <property type="evidence" value="ECO:0007669"/>
    <property type="project" value="InterPro"/>
</dbReference>
<dbReference type="STRING" id="13249.T1HMK3"/>
<dbReference type="EMBL" id="ACPB03015241">
    <property type="status" value="NOT_ANNOTATED_CDS"/>
    <property type="molecule type" value="Genomic_DNA"/>
</dbReference>
<name>T1HMK3_RHOPR</name>
<dbReference type="InterPro" id="IPR036122">
    <property type="entry name" value="CaM-bd_dom_sf"/>
</dbReference>
<protein>
    <submittedName>
        <fullName evidence="2">Ion_trans_2 domain-containing protein</fullName>
    </submittedName>
</protein>
<evidence type="ECO:0000259" key="1">
    <source>
        <dbReference type="Pfam" id="PF07885"/>
    </source>
</evidence>
<dbReference type="InParanoid" id="T1HMK3"/>
<feature type="domain" description="Potassium channel" evidence="1">
    <location>
        <begin position="69"/>
        <end position="122"/>
    </location>
</feature>
<dbReference type="AlphaFoldDB" id="T1HMK3"/>
<dbReference type="EMBL" id="ACPB03015243">
    <property type="status" value="NOT_ANNOTATED_CDS"/>
    <property type="molecule type" value="Genomic_DNA"/>
</dbReference>
<dbReference type="EnsemblMetazoa" id="RPRC005277-RA">
    <property type="protein sequence ID" value="RPRC005277-PA"/>
    <property type="gene ID" value="RPRC005277"/>
</dbReference>
<dbReference type="eggNOG" id="KOG3684">
    <property type="taxonomic scope" value="Eukaryota"/>
</dbReference>
<dbReference type="SUPFAM" id="SSF81324">
    <property type="entry name" value="Voltage-gated potassium channels"/>
    <property type="match status" value="1"/>
</dbReference>
<dbReference type="InterPro" id="IPR013099">
    <property type="entry name" value="K_chnl_dom"/>
</dbReference>
<keyword evidence="3" id="KW-1185">Reference proteome</keyword>
<dbReference type="SUPFAM" id="SSF81327">
    <property type="entry name" value="Small-conductance potassium channel"/>
    <property type="match status" value="1"/>
</dbReference>
<dbReference type="GO" id="GO:0016286">
    <property type="term" value="F:small conductance calcium-activated potassium channel activity"/>
    <property type="evidence" value="ECO:0007669"/>
    <property type="project" value="InterPro"/>
</dbReference>
<sequence length="147" mass="16857">GAGCTALLVAVVSRKMELTRAEKHVHNFMMDTQLTKRILKETSYSADKVYFVSKERYYETDDYLKFHDEDHANYLNSMWLIAITLLSVGYGDIVPNTYCGRGITLTCGIMVKNGFFALFLHETFWITKPCNAIKNYLGSFNPKSFIK</sequence>
<evidence type="ECO:0000313" key="3">
    <source>
        <dbReference type="Proteomes" id="UP000015103"/>
    </source>
</evidence>
<dbReference type="PANTHER" id="PTHR10153">
    <property type="entry name" value="SMALL CONDUCTANCE CALCIUM-ACTIVATED POTASSIUM CHANNEL"/>
    <property type="match status" value="1"/>
</dbReference>
<organism evidence="2 3">
    <name type="scientific">Rhodnius prolixus</name>
    <name type="common">Triatomid bug</name>
    <dbReference type="NCBI Taxonomy" id="13249"/>
    <lineage>
        <taxon>Eukaryota</taxon>
        <taxon>Metazoa</taxon>
        <taxon>Ecdysozoa</taxon>
        <taxon>Arthropoda</taxon>
        <taxon>Hexapoda</taxon>
        <taxon>Insecta</taxon>
        <taxon>Pterygota</taxon>
        <taxon>Neoptera</taxon>
        <taxon>Paraneoptera</taxon>
        <taxon>Hemiptera</taxon>
        <taxon>Heteroptera</taxon>
        <taxon>Panheteroptera</taxon>
        <taxon>Cimicomorpha</taxon>
        <taxon>Reduviidae</taxon>
        <taxon>Triatominae</taxon>
        <taxon>Rhodnius</taxon>
    </lineage>
</organism>
<dbReference type="EMBL" id="ACPB03015242">
    <property type="status" value="NOT_ANNOTATED_CDS"/>
    <property type="molecule type" value="Genomic_DNA"/>
</dbReference>
<reference evidence="2" key="1">
    <citation type="submission" date="2015-05" db="UniProtKB">
        <authorList>
            <consortium name="EnsemblMetazoa"/>
        </authorList>
    </citation>
    <scope>IDENTIFICATION</scope>
</reference>
<accession>T1HMK3</accession>